<feature type="repeat" description="ANK" evidence="3">
    <location>
        <begin position="191"/>
        <end position="223"/>
    </location>
</feature>
<dbReference type="PANTHER" id="PTHR24198">
    <property type="entry name" value="ANKYRIN REPEAT AND PROTEIN KINASE DOMAIN-CONTAINING PROTEIN"/>
    <property type="match status" value="1"/>
</dbReference>
<dbReference type="InterPro" id="IPR036770">
    <property type="entry name" value="Ankyrin_rpt-contain_sf"/>
</dbReference>
<dbReference type="SMART" id="SM00248">
    <property type="entry name" value="ANK"/>
    <property type="match status" value="4"/>
</dbReference>
<dbReference type="PROSITE" id="PS50297">
    <property type="entry name" value="ANK_REP_REGION"/>
    <property type="match status" value="2"/>
</dbReference>
<evidence type="ECO:0000256" key="3">
    <source>
        <dbReference type="PROSITE-ProRule" id="PRU00023"/>
    </source>
</evidence>
<dbReference type="OrthoDB" id="6117882at2759"/>
<organism evidence="4 5">
    <name type="scientific">Mytilus edulis</name>
    <name type="common">Blue mussel</name>
    <dbReference type="NCBI Taxonomy" id="6550"/>
    <lineage>
        <taxon>Eukaryota</taxon>
        <taxon>Metazoa</taxon>
        <taxon>Spiralia</taxon>
        <taxon>Lophotrochozoa</taxon>
        <taxon>Mollusca</taxon>
        <taxon>Bivalvia</taxon>
        <taxon>Autobranchia</taxon>
        <taxon>Pteriomorphia</taxon>
        <taxon>Mytilida</taxon>
        <taxon>Mytiloidea</taxon>
        <taxon>Mytilidae</taxon>
        <taxon>Mytilinae</taxon>
        <taxon>Mytilus</taxon>
    </lineage>
</organism>
<dbReference type="AlphaFoldDB" id="A0A8S3T9X6"/>
<dbReference type="PANTHER" id="PTHR24198:SF165">
    <property type="entry name" value="ANKYRIN REPEAT-CONTAINING PROTEIN-RELATED"/>
    <property type="match status" value="1"/>
</dbReference>
<dbReference type="PROSITE" id="PS50088">
    <property type="entry name" value="ANK_REPEAT"/>
    <property type="match status" value="2"/>
</dbReference>
<sequence>MGARNSTLSPGSSVNISNFVRLFIVSQTELPNILRELLLAKEPPAFLDGHIRNNTYLSNTLRAFELGVIATVRTKQYADFDVALMYKIIRNLNLVPPPTQDTEELYLRQLEDLVERETIMQSNISAVSNSVDELRQQNQINKDIEEWKFKDKKFVPTRASAYVASHLNKKSCVTLTGSPGWNHSVNVRNDKGVTPLYIACEKGYAEIVEELLESNADVNIGMEDEKHRLSPLSQATKMNHFDIVRKLLKKTPDVNFSGTDRYTALLFACQANSTEIARLLIINKADICARTNIGATALHLAVGNGNIEITQLLLKHNANYNSRIDAKEFICFK</sequence>
<dbReference type="Pfam" id="PF13637">
    <property type="entry name" value="Ank_4"/>
    <property type="match status" value="1"/>
</dbReference>
<reference evidence="4" key="1">
    <citation type="submission" date="2021-03" db="EMBL/GenBank/DDBJ databases">
        <authorList>
            <person name="Bekaert M."/>
        </authorList>
    </citation>
    <scope>NUCLEOTIDE SEQUENCE</scope>
</reference>
<comment type="caution">
    <text evidence="4">The sequence shown here is derived from an EMBL/GenBank/DDBJ whole genome shotgun (WGS) entry which is preliminary data.</text>
</comment>
<keyword evidence="2 3" id="KW-0040">ANK repeat</keyword>
<proteinExistence type="predicted"/>
<keyword evidence="1" id="KW-0677">Repeat</keyword>
<dbReference type="EMBL" id="CAJPWZ010001993">
    <property type="protein sequence ID" value="CAG2228291.1"/>
    <property type="molecule type" value="Genomic_DNA"/>
</dbReference>
<feature type="repeat" description="ANK" evidence="3">
    <location>
        <begin position="293"/>
        <end position="325"/>
    </location>
</feature>
<dbReference type="Pfam" id="PF12796">
    <property type="entry name" value="Ank_2"/>
    <property type="match status" value="1"/>
</dbReference>
<protein>
    <recommendedName>
        <fullName evidence="6">Ankyrin repeat protein</fullName>
    </recommendedName>
</protein>
<gene>
    <name evidence="4" type="ORF">MEDL_41268</name>
</gene>
<evidence type="ECO:0000313" key="5">
    <source>
        <dbReference type="Proteomes" id="UP000683360"/>
    </source>
</evidence>
<name>A0A8S3T9X6_MYTED</name>
<evidence type="ECO:0000313" key="4">
    <source>
        <dbReference type="EMBL" id="CAG2228291.1"/>
    </source>
</evidence>
<dbReference type="SUPFAM" id="SSF48403">
    <property type="entry name" value="Ankyrin repeat"/>
    <property type="match status" value="1"/>
</dbReference>
<evidence type="ECO:0008006" key="6">
    <source>
        <dbReference type="Google" id="ProtNLM"/>
    </source>
</evidence>
<keyword evidence="5" id="KW-1185">Reference proteome</keyword>
<dbReference type="Proteomes" id="UP000683360">
    <property type="component" value="Unassembled WGS sequence"/>
</dbReference>
<dbReference type="Gene3D" id="1.25.40.20">
    <property type="entry name" value="Ankyrin repeat-containing domain"/>
    <property type="match status" value="3"/>
</dbReference>
<accession>A0A8S3T9X6</accession>
<dbReference type="InterPro" id="IPR002110">
    <property type="entry name" value="Ankyrin_rpt"/>
</dbReference>
<evidence type="ECO:0000256" key="2">
    <source>
        <dbReference type="ARBA" id="ARBA00023043"/>
    </source>
</evidence>
<evidence type="ECO:0000256" key="1">
    <source>
        <dbReference type="ARBA" id="ARBA00022737"/>
    </source>
</evidence>
<dbReference type="PRINTS" id="PR01415">
    <property type="entry name" value="ANKYRIN"/>
</dbReference>